<keyword evidence="3" id="KW-1185">Reference proteome</keyword>
<evidence type="ECO:0000313" key="3">
    <source>
        <dbReference type="Proteomes" id="UP001501169"/>
    </source>
</evidence>
<dbReference type="Proteomes" id="UP001501169">
    <property type="component" value="Unassembled WGS sequence"/>
</dbReference>
<comment type="caution">
    <text evidence="2">The sequence shown here is derived from an EMBL/GenBank/DDBJ whole genome shotgun (WGS) entry which is preliminary data.</text>
</comment>
<dbReference type="RefSeq" id="WP_134058202.1">
    <property type="nucleotide sequence ID" value="NZ_BAAAEO010000005.1"/>
</dbReference>
<dbReference type="Pfam" id="PF07238">
    <property type="entry name" value="PilZ"/>
    <property type="match status" value="1"/>
</dbReference>
<organism evidence="2 3">
    <name type="scientific">Rheinheimera aquimaris</name>
    <dbReference type="NCBI Taxonomy" id="412437"/>
    <lineage>
        <taxon>Bacteria</taxon>
        <taxon>Pseudomonadati</taxon>
        <taxon>Pseudomonadota</taxon>
        <taxon>Gammaproteobacteria</taxon>
        <taxon>Chromatiales</taxon>
        <taxon>Chromatiaceae</taxon>
        <taxon>Rheinheimera</taxon>
    </lineage>
</organism>
<sequence length="139" mass="15676">MPATKPDIARRYLRWYFSTANQPHETQTKGIAVKLKQPGLFGSQLCQAVVKDISLGGAGLLAPLSKAVPDMLVVEYDSETRIKAEVIYRRAVSDKLEFLGISWLDTKREQRLRLLRRLSKKAYRVSRDAGANQEVTADE</sequence>
<gene>
    <name evidence="2" type="ORF">GCM10009098_31880</name>
</gene>
<dbReference type="InterPro" id="IPR009875">
    <property type="entry name" value="PilZ_domain"/>
</dbReference>
<evidence type="ECO:0000313" key="2">
    <source>
        <dbReference type="EMBL" id="GAA0561412.1"/>
    </source>
</evidence>
<name>A0ABN1E8I4_9GAMM</name>
<dbReference type="EMBL" id="BAAAEO010000005">
    <property type="protein sequence ID" value="GAA0561412.1"/>
    <property type="molecule type" value="Genomic_DNA"/>
</dbReference>
<feature type="domain" description="PilZ" evidence="1">
    <location>
        <begin position="37"/>
        <end position="117"/>
    </location>
</feature>
<evidence type="ECO:0000259" key="1">
    <source>
        <dbReference type="Pfam" id="PF07238"/>
    </source>
</evidence>
<protein>
    <recommendedName>
        <fullName evidence="1">PilZ domain-containing protein</fullName>
    </recommendedName>
</protein>
<reference evidence="2 3" key="1">
    <citation type="journal article" date="2019" name="Int. J. Syst. Evol. Microbiol.">
        <title>The Global Catalogue of Microorganisms (GCM) 10K type strain sequencing project: providing services to taxonomists for standard genome sequencing and annotation.</title>
        <authorList>
            <consortium name="The Broad Institute Genomics Platform"/>
            <consortium name="The Broad Institute Genome Sequencing Center for Infectious Disease"/>
            <person name="Wu L."/>
            <person name="Ma J."/>
        </authorList>
    </citation>
    <scope>NUCLEOTIDE SEQUENCE [LARGE SCALE GENOMIC DNA]</scope>
    <source>
        <strain evidence="2 3">JCM 14331</strain>
    </source>
</reference>
<proteinExistence type="predicted"/>
<accession>A0ABN1E8I4</accession>